<organism evidence="8 9">
    <name type="scientific">Lichenicoccus roseus</name>
    <dbReference type="NCBI Taxonomy" id="2683649"/>
    <lineage>
        <taxon>Bacteria</taxon>
        <taxon>Pseudomonadati</taxon>
        <taxon>Pseudomonadota</taxon>
        <taxon>Alphaproteobacteria</taxon>
        <taxon>Acetobacterales</taxon>
        <taxon>Acetobacteraceae</taxon>
        <taxon>Lichenicoccus</taxon>
    </lineage>
</organism>
<reference evidence="8 9" key="1">
    <citation type="submission" date="2019-05" db="EMBL/GenBank/DDBJ databases">
        <authorList>
            <person name="Pankratov T."/>
            <person name="Grouzdev D."/>
        </authorList>
    </citation>
    <scope>NUCLEOTIDE SEQUENCE [LARGE SCALE GENOMIC DNA]</scope>
    <source>
        <strain evidence="8 9">KEBCLARHB70R</strain>
    </source>
</reference>
<dbReference type="GO" id="GO:0005886">
    <property type="term" value="C:plasma membrane"/>
    <property type="evidence" value="ECO:0007669"/>
    <property type="project" value="UniProtKB-SubCell"/>
</dbReference>
<keyword evidence="9" id="KW-1185">Reference proteome</keyword>
<dbReference type="InterPro" id="IPR004869">
    <property type="entry name" value="MMPL_dom"/>
</dbReference>
<keyword evidence="2" id="KW-1003">Cell membrane</keyword>
<sequence length="786" mass="82326">MRISRLPLALAAVIAIALAALVFTHVTLRGDLSELLPHGRDPTTRLVDQELRTGTAASLLLIGIEGAPAGTLASVSTLFADRLAHDPDLLFVQNGHRLISEGALQALFADRYLLAPMAADAFTAAALHADFLRLRDGLQSSASPLVQQYGLPDPTGALPAVLASWGGGGGHAVLRDGVWFAPDTPGPHRSRALLLARLAASGTDLPAQAASLHRLRALFDAIPDRHGARLLVTGAPVFAVAAEAAVRRDVRLLSIVSALLVAGWLTWRFRSPWVLAAIATSVAPGLAVAALAVQLAFGFVHGITLGFGMTMLGITVDYPVLLIGHRKQGEPPAATIRRIARPFTLSVLTASLGLSGMAGSGFPGVAQLGLFAVTGILASAAVTRWLLPGLIGRAGLAPSYAGDPGRLEGIESLRRWRMYAAVVPLLALLGIGLAGGPRLQSDLAALTPVPPALIALDGELRTQLGGPDIGQLGLVRAATPDGVLQAQEAIAAGLQALVQHRAITGFDDAATLLPSQAIQHARQHALPDDAALRAAIDRAAAGLGFTPHAFDQFTADVARARTQPALSARDLPAGLLRTRLDALLFERDGAWFGPAIPQGVTDAAALERLFAGRPGWSFIDIRRTTEAVVRGYTRQAWPYIAAGAVLAVLALSAGQRDPGRTLRVLAAIAATLLVTLAALVLSGTRLTLIHLVSLQFVAGIGLDYALFFARPQLDAEERARTLRTLLTCNVMALLTFSLLCLCRTPLLREIGGTVCIGVVLAMAFGFLFAGERPPYAGRLRDTDSPA</sequence>
<dbReference type="OrthoDB" id="9780358at2"/>
<feature type="transmembrane region" description="Helical" evidence="6">
    <location>
        <begin position="274"/>
        <end position="297"/>
    </location>
</feature>
<keyword evidence="5 6" id="KW-0472">Membrane</keyword>
<gene>
    <name evidence="8" type="ORF">FE263_02505</name>
</gene>
<comment type="subcellular location">
    <subcellularLocation>
        <location evidence="1">Cell membrane</location>
        <topology evidence="1">Multi-pass membrane protein</topology>
    </subcellularLocation>
</comment>
<feature type="transmembrane region" description="Helical" evidence="6">
    <location>
        <begin position="250"/>
        <end position="267"/>
    </location>
</feature>
<dbReference type="Proteomes" id="UP000305654">
    <property type="component" value="Unassembled WGS sequence"/>
</dbReference>
<dbReference type="AlphaFoldDB" id="A0A5R9J905"/>
<keyword evidence="3 6" id="KW-0812">Transmembrane</keyword>
<evidence type="ECO:0000256" key="1">
    <source>
        <dbReference type="ARBA" id="ARBA00004651"/>
    </source>
</evidence>
<dbReference type="Pfam" id="PF03176">
    <property type="entry name" value="MMPL"/>
    <property type="match status" value="1"/>
</dbReference>
<name>A0A5R9J905_9PROT</name>
<evidence type="ECO:0000313" key="8">
    <source>
        <dbReference type="EMBL" id="TLU74104.1"/>
    </source>
</evidence>
<feature type="transmembrane region" description="Helical" evidence="6">
    <location>
        <begin position="343"/>
        <end position="362"/>
    </location>
</feature>
<comment type="caution">
    <text evidence="8">The sequence shown here is derived from an EMBL/GenBank/DDBJ whole genome shotgun (WGS) entry which is preliminary data.</text>
</comment>
<feature type="transmembrane region" description="Helical" evidence="6">
    <location>
        <begin position="416"/>
        <end position="436"/>
    </location>
</feature>
<evidence type="ECO:0000259" key="7">
    <source>
        <dbReference type="Pfam" id="PF03176"/>
    </source>
</evidence>
<proteinExistence type="predicted"/>
<dbReference type="PANTHER" id="PTHR33406:SF13">
    <property type="entry name" value="MEMBRANE PROTEIN YDFJ"/>
    <property type="match status" value="1"/>
</dbReference>
<keyword evidence="4 6" id="KW-1133">Transmembrane helix</keyword>
<feature type="transmembrane region" description="Helical" evidence="6">
    <location>
        <begin position="303"/>
        <end position="323"/>
    </location>
</feature>
<evidence type="ECO:0000256" key="2">
    <source>
        <dbReference type="ARBA" id="ARBA00022475"/>
    </source>
</evidence>
<dbReference type="InterPro" id="IPR050545">
    <property type="entry name" value="Mycobact_MmpL"/>
</dbReference>
<dbReference type="Gene3D" id="1.20.1640.10">
    <property type="entry name" value="Multidrug efflux transporter AcrB transmembrane domain"/>
    <property type="match status" value="1"/>
</dbReference>
<evidence type="ECO:0000256" key="3">
    <source>
        <dbReference type="ARBA" id="ARBA00022692"/>
    </source>
</evidence>
<dbReference type="PANTHER" id="PTHR33406">
    <property type="entry name" value="MEMBRANE PROTEIN MJ1562-RELATED"/>
    <property type="match status" value="1"/>
</dbReference>
<evidence type="ECO:0000256" key="6">
    <source>
        <dbReference type="SAM" id="Phobius"/>
    </source>
</evidence>
<accession>A0A5R9J905</accession>
<feature type="transmembrane region" description="Helical" evidence="6">
    <location>
        <begin position="661"/>
        <end position="682"/>
    </location>
</feature>
<evidence type="ECO:0000256" key="5">
    <source>
        <dbReference type="ARBA" id="ARBA00023136"/>
    </source>
</evidence>
<evidence type="ECO:0000256" key="4">
    <source>
        <dbReference type="ARBA" id="ARBA00022989"/>
    </source>
</evidence>
<feature type="transmembrane region" description="Helical" evidence="6">
    <location>
        <begin position="636"/>
        <end position="654"/>
    </location>
</feature>
<dbReference type="EMBL" id="VCDI01000001">
    <property type="protein sequence ID" value="TLU74104.1"/>
    <property type="molecule type" value="Genomic_DNA"/>
</dbReference>
<evidence type="ECO:0000313" key="9">
    <source>
        <dbReference type="Proteomes" id="UP000305654"/>
    </source>
</evidence>
<feature type="transmembrane region" description="Helical" evidence="6">
    <location>
        <begin position="368"/>
        <end position="387"/>
    </location>
</feature>
<dbReference type="SUPFAM" id="SSF82866">
    <property type="entry name" value="Multidrug efflux transporter AcrB transmembrane domain"/>
    <property type="match status" value="2"/>
</dbReference>
<feature type="transmembrane region" description="Helical" evidence="6">
    <location>
        <begin position="750"/>
        <end position="770"/>
    </location>
</feature>
<feature type="transmembrane region" description="Helical" evidence="6">
    <location>
        <begin position="688"/>
        <end position="709"/>
    </location>
</feature>
<dbReference type="RefSeq" id="WP_138324357.1">
    <property type="nucleotide sequence ID" value="NZ_VCDI01000001.1"/>
</dbReference>
<feature type="domain" description="Membrane transport protein MMPL" evidence="7">
    <location>
        <begin position="206"/>
        <end position="422"/>
    </location>
</feature>
<protein>
    <recommendedName>
        <fullName evidence="7">Membrane transport protein MMPL domain-containing protein</fullName>
    </recommendedName>
</protein>
<feature type="transmembrane region" description="Helical" evidence="6">
    <location>
        <begin position="721"/>
        <end position="738"/>
    </location>
</feature>